<sequence>MPAPEEVPASQHKEQAGVRAEEADEDAGGRSRSRGNWRTRRFVQAVGAAAESGSAVGEVTDRPAPDRDEKRIVNRPQAGMPSVPDAVDADVGISAGDSRSPQTQEGGARSDGKAPREPHMRKSEVGRRQRNTAYMESLLLPSRMPGAHPGGAEIANQDEHQQQGGWADQMRADAIARTKKATTILAQQQSTSLSAAHDPAAIDVPTMKARFQSMTSRASVNPAGKEKRKSDHKRRSQTQSVEQIDAASQTEVPYMAMTGAPDTAMTLAADTIMAGAPHTIMAGDTHTTMAGAPHTTMDGATHTTMAGAPHTTMAGALTGPWMRTLPRACRSPQWKLLRSWLGSPCDRREDKHTQVDVAQLQAKAAAAAAVMAGRTESDSGSSTGTADGGDMGDFAEELINWLKFNLLQYQHAQLIHMNVGIMLLLAFHPV</sequence>
<feature type="compositionally biased region" description="Basic and acidic residues" evidence="1">
    <location>
        <begin position="108"/>
        <end position="127"/>
    </location>
</feature>
<name>C5L6Z9_PERM5</name>
<feature type="region of interest" description="Disordered" evidence="1">
    <location>
        <begin position="1"/>
        <end position="135"/>
    </location>
</feature>
<keyword evidence="3" id="KW-1185">Reference proteome</keyword>
<protein>
    <submittedName>
        <fullName evidence="2">Uncharacterized protein</fullName>
    </submittedName>
</protein>
<evidence type="ECO:0000313" key="3">
    <source>
        <dbReference type="Proteomes" id="UP000007800"/>
    </source>
</evidence>
<evidence type="ECO:0000256" key="1">
    <source>
        <dbReference type="SAM" id="MobiDB-lite"/>
    </source>
</evidence>
<dbReference type="Proteomes" id="UP000007800">
    <property type="component" value="Unassembled WGS sequence"/>
</dbReference>
<accession>C5L6Z9</accession>
<dbReference type="EMBL" id="GG679899">
    <property type="protein sequence ID" value="EER07261.1"/>
    <property type="molecule type" value="Genomic_DNA"/>
</dbReference>
<feature type="compositionally biased region" description="Polar residues" evidence="1">
    <location>
        <begin position="237"/>
        <end position="247"/>
    </location>
</feature>
<feature type="region of interest" description="Disordered" evidence="1">
    <location>
        <begin position="212"/>
        <end position="247"/>
    </location>
</feature>
<feature type="compositionally biased region" description="Low complexity" evidence="1">
    <location>
        <begin position="45"/>
        <end position="58"/>
    </location>
</feature>
<organism evidence="3">
    <name type="scientific">Perkinsus marinus (strain ATCC 50983 / TXsc)</name>
    <dbReference type="NCBI Taxonomy" id="423536"/>
    <lineage>
        <taxon>Eukaryota</taxon>
        <taxon>Sar</taxon>
        <taxon>Alveolata</taxon>
        <taxon>Perkinsozoa</taxon>
        <taxon>Perkinsea</taxon>
        <taxon>Perkinsida</taxon>
        <taxon>Perkinsidae</taxon>
        <taxon>Perkinsus</taxon>
    </lineage>
</organism>
<dbReference type="InParanoid" id="C5L6Z9"/>
<dbReference type="GeneID" id="9060030"/>
<feature type="compositionally biased region" description="Basic and acidic residues" evidence="1">
    <location>
        <begin position="11"/>
        <end position="21"/>
    </location>
</feature>
<dbReference type="AlphaFoldDB" id="C5L6Z9"/>
<gene>
    <name evidence="2" type="ORF">Pmar_PMAR020420</name>
</gene>
<proteinExistence type="predicted"/>
<feature type="compositionally biased region" description="Basic residues" evidence="1">
    <location>
        <begin position="31"/>
        <end position="41"/>
    </location>
</feature>
<evidence type="ECO:0000313" key="2">
    <source>
        <dbReference type="EMBL" id="EER07261.1"/>
    </source>
</evidence>
<reference evidence="2 3" key="1">
    <citation type="submission" date="2008-07" db="EMBL/GenBank/DDBJ databases">
        <authorList>
            <person name="El-Sayed N."/>
            <person name="Caler E."/>
            <person name="Inman J."/>
            <person name="Amedeo P."/>
            <person name="Hass B."/>
            <person name="Wortman J."/>
        </authorList>
    </citation>
    <scope>NUCLEOTIDE SEQUENCE [LARGE SCALE GENOMIC DNA]</scope>
    <source>
        <strain evidence="3">ATCC 50983 / TXsc</strain>
    </source>
</reference>
<dbReference type="RefSeq" id="XP_002775445.1">
    <property type="nucleotide sequence ID" value="XM_002775399.1"/>
</dbReference>
<feature type="compositionally biased region" description="Basic and acidic residues" evidence="1">
    <location>
        <begin position="59"/>
        <end position="72"/>
    </location>
</feature>
<feature type="region of interest" description="Disordered" evidence="1">
    <location>
        <begin position="141"/>
        <end position="160"/>
    </location>
</feature>